<dbReference type="Gene3D" id="1.10.20.10">
    <property type="entry name" value="Histone, subunit A"/>
    <property type="match status" value="1"/>
</dbReference>
<keyword evidence="5" id="KW-1185">Reference proteome</keyword>
<dbReference type="Pfam" id="PF00125">
    <property type="entry name" value="Histone"/>
    <property type="match status" value="1"/>
</dbReference>
<organism evidence="4 5">
    <name type="scientific">Aduncisulcus paluster</name>
    <dbReference type="NCBI Taxonomy" id="2918883"/>
    <lineage>
        <taxon>Eukaryota</taxon>
        <taxon>Metamonada</taxon>
        <taxon>Carpediemonas-like organisms</taxon>
        <taxon>Aduncisulcus</taxon>
    </lineage>
</organism>
<evidence type="ECO:0000313" key="4">
    <source>
        <dbReference type="EMBL" id="GKT28808.1"/>
    </source>
</evidence>
<dbReference type="InterPro" id="IPR009072">
    <property type="entry name" value="Histone-fold"/>
</dbReference>
<dbReference type="PANTHER" id="PTHR11426">
    <property type="entry name" value="HISTONE H3"/>
    <property type="match status" value="1"/>
</dbReference>
<dbReference type="SUPFAM" id="SSF47113">
    <property type="entry name" value="Histone-fold"/>
    <property type="match status" value="1"/>
</dbReference>
<protein>
    <submittedName>
        <fullName evidence="4">Histone H3/CENP-A like protein</fullName>
    </submittedName>
</protein>
<evidence type="ECO:0000259" key="3">
    <source>
        <dbReference type="Pfam" id="PF00125"/>
    </source>
</evidence>
<dbReference type="InterPro" id="IPR000164">
    <property type="entry name" value="Histone_H3/CENP-A"/>
</dbReference>
<dbReference type="SMART" id="SM00428">
    <property type="entry name" value="H3"/>
    <property type="match status" value="1"/>
</dbReference>
<evidence type="ECO:0000313" key="5">
    <source>
        <dbReference type="Proteomes" id="UP001057375"/>
    </source>
</evidence>
<proteinExistence type="inferred from homology"/>
<reference evidence="4" key="1">
    <citation type="submission" date="2022-03" db="EMBL/GenBank/DDBJ databases">
        <title>Draft genome sequence of Aduncisulcus paluster, a free-living microaerophilic Fornicata.</title>
        <authorList>
            <person name="Yuyama I."/>
            <person name="Kume K."/>
            <person name="Tamura T."/>
            <person name="Inagaki Y."/>
            <person name="Hashimoto T."/>
        </authorList>
    </citation>
    <scope>NUCLEOTIDE SEQUENCE</scope>
    <source>
        <strain evidence="4">NY0171</strain>
    </source>
</reference>
<evidence type="ECO:0000256" key="2">
    <source>
        <dbReference type="SAM" id="MobiDB-lite"/>
    </source>
</evidence>
<feature type="compositionally biased region" description="Polar residues" evidence="2">
    <location>
        <begin position="1"/>
        <end position="12"/>
    </location>
</feature>
<gene>
    <name evidence="4" type="ORF">ADUPG1_014038</name>
</gene>
<dbReference type="Proteomes" id="UP001057375">
    <property type="component" value="Unassembled WGS sequence"/>
</dbReference>
<comment type="similarity">
    <text evidence="1">Belongs to the histone H3 family.</text>
</comment>
<sequence>MSEQIMSRSYSPSPKIHGGYGRTTGMVRRAKSSRSKHTPRHVQHYPLTKNRKLMKEILHYQDRSPHIIHRLAFADVVREIARSVTKKMNTLESKREYGYKVVFKDKNLDYAKRKKYRVRPWEQRALFALQEALEARLIGIFRDANACALHAKRITLRKDDMDLARMIREGSVGNINRK</sequence>
<dbReference type="InterPro" id="IPR007125">
    <property type="entry name" value="H2A/H2B/H3"/>
</dbReference>
<dbReference type="EMBL" id="BQXS01013327">
    <property type="protein sequence ID" value="GKT28808.1"/>
    <property type="molecule type" value="Genomic_DNA"/>
</dbReference>
<feature type="region of interest" description="Disordered" evidence="2">
    <location>
        <begin position="1"/>
        <end position="41"/>
    </location>
</feature>
<feature type="compositionally biased region" description="Basic residues" evidence="2">
    <location>
        <begin position="28"/>
        <end position="41"/>
    </location>
</feature>
<comment type="caution">
    <text evidence="4">The sequence shown here is derived from an EMBL/GenBank/DDBJ whole genome shotgun (WGS) entry which is preliminary data.</text>
</comment>
<accession>A0ABQ5K8U0</accession>
<evidence type="ECO:0000256" key="1">
    <source>
        <dbReference type="ARBA" id="ARBA00010343"/>
    </source>
</evidence>
<feature type="domain" description="Core Histone H2A/H2B/H3" evidence="3">
    <location>
        <begin position="120"/>
        <end position="166"/>
    </location>
</feature>
<name>A0ABQ5K8U0_9EUKA</name>